<comment type="subcellular location">
    <subcellularLocation>
        <location evidence="2">Membrane</location>
    </subcellularLocation>
</comment>
<dbReference type="SUPFAM" id="SSF47384">
    <property type="entry name" value="Homodimeric domain of signal transducing histidine kinase"/>
    <property type="match status" value="1"/>
</dbReference>
<dbReference type="InterPro" id="IPR036890">
    <property type="entry name" value="HATPase_C_sf"/>
</dbReference>
<dbReference type="PROSITE" id="PS50885">
    <property type="entry name" value="HAMP"/>
    <property type="match status" value="1"/>
</dbReference>
<evidence type="ECO:0000256" key="7">
    <source>
        <dbReference type="ARBA" id="ARBA00022777"/>
    </source>
</evidence>
<dbReference type="CDD" id="cd00075">
    <property type="entry name" value="HATPase"/>
    <property type="match status" value="1"/>
</dbReference>
<accession>M4NJS2</accession>
<evidence type="ECO:0000313" key="13">
    <source>
        <dbReference type="EMBL" id="AGG88016.1"/>
    </source>
</evidence>
<dbReference type="InterPro" id="IPR005467">
    <property type="entry name" value="His_kinase_dom"/>
</dbReference>
<keyword evidence="4" id="KW-0597">Phosphoprotein</keyword>
<organism evidence="13 14">
    <name type="scientific">Rhodanobacter denitrificans</name>
    <dbReference type="NCBI Taxonomy" id="666685"/>
    <lineage>
        <taxon>Bacteria</taxon>
        <taxon>Pseudomonadati</taxon>
        <taxon>Pseudomonadota</taxon>
        <taxon>Gammaproteobacteria</taxon>
        <taxon>Lysobacterales</taxon>
        <taxon>Rhodanobacteraceae</taxon>
        <taxon>Rhodanobacter</taxon>
    </lineage>
</organism>
<feature type="transmembrane region" description="Helical" evidence="10">
    <location>
        <begin position="12"/>
        <end position="32"/>
    </location>
</feature>
<keyword evidence="14" id="KW-1185">Reference proteome</keyword>
<dbReference type="Pfam" id="PF02518">
    <property type="entry name" value="HATPase_c"/>
    <property type="match status" value="1"/>
</dbReference>
<evidence type="ECO:0000259" key="12">
    <source>
        <dbReference type="PROSITE" id="PS50885"/>
    </source>
</evidence>
<evidence type="ECO:0000256" key="3">
    <source>
        <dbReference type="ARBA" id="ARBA00012438"/>
    </source>
</evidence>
<feature type="domain" description="Histidine kinase" evidence="11">
    <location>
        <begin position="218"/>
        <end position="422"/>
    </location>
</feature>
<reference evidence="13 14" key="1">
    <citation type="submission" date="2012-04" db="EMBL/GenBank/DDBJ databases">
        <title>Complete genome of Rhodanobacter sp. 2APBS1.</title>
        <authorList>
            <consortium name="US DOE Joint Genome Institute"/>
            <person name="Huntemann M."/>
            <person name="Wei C.-L."/>
            <person name="Han J."/>
            <person name="Detter J.C."/>
            <person name="Han C."/>
            <person name="Tapia R."/>
            <person name="Munk A.C.C."/>
            <person name="Chen A."/>
            <person name="Krypides N."/>
            <person name="Mavromatis K."/>
            <person name="Markowitz V."/>
            <person name="Szeto E."/>
            <person name="Ivanova N."/>
            <person name="Mikhailova N."/>
            <person name="Ovchinnikova G."/>
            <person name="Pagani I."/>
            <person name="Pati A."/>
            <person name="Goodwin L."/>
            <person name="Peters L."/>
            <person name="Pitluck S."/>
            <person name="Woyke T."/>
            <person name="Prakash O."/>
            <person name="Elkins J."/>
            <person name="Brown S."/>
            <person name="Palumbo A."/>
            <person name="Hemme C."/>
            <person name="Zhou J."/>
            <person name="Watson D."/>
            <person name="Jardine P."/>
            <person name="Kostka J."/>
            <person name="Green S."/>
        </authorList>
    </citation>
    <scope>NUCLEOTIDE SEQUENCE [LARGE SCALE GENOMIC DNA]</scope>
    <source>
        <strain evidence="13 14">2APBS1</strain>
    </source>
</reference>
<dbReference type="SUPFAM" id="SSF55874">
    <property type="entry name" value="ATPase domain of HSP90 chaperone/DNA topoisomerase II/histidine kinase"/>
    <property type="match status" value="1"/>
</dbReference>
<evidence type="ECO:0000256" key="8">
    <source>
        <dbReference type="ARBA" id="ARBA00022989"/>
    </source>
</evidence>
<feature type="domain" description="HAMP" evidence="12">
    <location>
        <begin position="156"/>
        <end position="210"/>
    </location>
</feature>
<dbReference type="AlphaFoldDB" id="M4NJS2"/>
<dbReference type="InterPro" id="IPR003661">
    <property type="entry name" value="HisK_dim/P_dom"/>
</dbReference>
<evidence type="ECO:0000256" key="2">
    <source>
        <dbReference type="ARBA" id="ARBA00004370"/>
    </source>
</evidence>
<gene>
    <name evidence="13" type="ORF">R2APBS1_0853</name>
</gene>
<dbReference type="KEGG" id="rhd:R2APBS1_0853"/>
<name>M4NJS2_9GAMM</name>
<protein>
    <recommendedName>
        <fullName evidence="3">histidine kinase</fullName>
        <ecNumber evidence="3">2.7.13.3</ecNumber>
    </recommendedName>
</protein>
<keyword evidence="6 10" id="KW-0812">Transmembrane</keyword>
<keyword evidence="8 10" id="KW-1133">Transmembrane helix</keyword>
<keyword evidence="9" id="KW-0902">Two-component regulatory system</keyword>
<evidence type="ECO:0000256" key="5">
    <source>
        <dbReference type="ARBA" id="ARBA00022679"/>
    </source>
</evidence>
<dbReference type="EMBL" id="CP003470">
    <property type="protein sequence ID" value="AGG88016.1"/>
    <property type="molecule type" value="Genomic_DNA"/>
</dbReference>
<dbReference type="Gene3D" id="3.30.565.10">
    <property type="entry name" value="Histidine kinase-like ATPase, C-terminal domain"/>
    <property type="match status" value="1"/>
</dbReference>
<evidence type="ECO:0000256" key="6">
    <source>
        <dbReference type="ARBA" id="ARBA00022692"/>
    </source>
</evidence>
<dbReference type="SMART" id="SM00387">
    <property type="entry name" value="HATPase_c"/>
    <property type="match status" value="1"/>
</dbReference>
<dbReference type="GO" id="GO:0005886">
    <property type="term" value="C:plasma membrane"/>
    <property type="evidence" value="ECO:0007669"/>
    <property type="project" value="TreeGrafter"/>
</dbReference>
<dbReference type="RefSeq" id="WP_015446998.1">
    <property type="nucleotide sequence ID" value="NC_020541.1"/>
</dbReference>
<dbReference type="SMART" id="SM00388">
    <property type="entry name" value="HisKA"/>
    <property type="match status" value="1"/>
</dbReference>
<dbReference type="Proteomes" id="UP000011859">
    <property type="component" value="Chromosome"/>
</dbReference>
<keyword evidence="5" id="KW-0808">Transferase</keyword>
<dbReference type="eggNOG" id="COG0642">
    <property type="taxonomic scope" value="Bacteria"/>
</dbReference>
<proteinExistence type="predicted"/>
<dbReference type="InterPro" id="IPR050428">
    <property type="entry name" value="TCS_sensor_his_kinase"/>
</dbReference>
<dbReference type="PANTHER" id="PTHR45436">
    <property type="entry name" value="SENSOR HISTIDINE KINASE YKOH"/>
    <property type="match status" value="1"/>
</dbReference>
<dbReference type="InterPro" id="IPR036097">
    <property type="entry name" value="HisK_dim/P_sf"/>
</dbReference>
<evidence type="ECO:0000256" key="9">
    <source>
        <dbReference type="ARBA" id="ARBA00023012"/>
    </source>
</evidence>
<evidence type="ECO:0000259" key="11">
    <source>
        <dbReference type="PROSITE" id="PS50109"/>
    </source>
</evidence>
<feature type="transmembrane region" description="Helical" evidence="10">
    <location>
        <begin position="134"/>
        <end position="158"/>
    </location>
</feature>
<dbReference type="Pfam" id="PF00512">
    <property type="entry name" value="HisKA"/>
    <property type="match status" value="1"/>
</dbReference>
<evidence type="ECO:0000313" key="14">
    <source>
        <dbReference type="Proteomes" id="UP000011859"/>
    </source>
</evidence>
<keyword evidence="10" id="KW-0472">Membrane</keyword>
<dbReference type="Gene3D" id="1.10.287.130">
    <property type="match status" value="1"/>
</dbReference>
<dbReference type="EC" id="2.7.13.3" evidence="3"/>
<dbReference type="GO" id="GO:0000155">
    <property type="term" value="F:phosphorelay sensor kinase activity"/>
    <property type="evidence" value="ECO:0007669"/>
    <property type="project" value="InterPro"/>
</dbReference>
<dbReference type="InterPro" id="IPR003594">
    <property type="entry name" value="HATPase_dom"/>
</dbReference>
<comment type="catalytic activity">
    <reaction evidence="1">
        <text>ATP + protein L-histidine = ADP + protein N-phospho-L-histidine.</text>
        <dbReference type="EC" id="2.7.13.3"/>
    </reaction>
</comment>
<dbReference type="STRING" id="666685.R2APBS1_0853"/>
<evidence type="ECO:0000256" key="4">
    <source>
        <dbReference type="ARBA" id="ARBA00022553"/>
    </source>
</evidence>
<keyword evidence="7 13" id="KW-0418">Kinase</keyword>
<evidence type="ECO:0000256" key="1">
    <source>
        <dbReference type="ARBA" id="ARBA00000085"/>
    </source>
</evidence>
<evidence type="ECO:0000256" key="10">
    <source>
        <dbReference type="SAM" id="Phobius"/>
    </source>
</evidence>
<dbReference type="InterPro" id="IPR003660">
    <property type="entry name" value="HAMP_dom"/>
</dbReference>
<dbReference type="HOGENOM" id="CLU_000445_89_37_6"/>
<dbReference type="CDD" id="cd00082">
    <property type="entry name" value="HisKA"/>
    <property type="match status" value="1"/>
</dbReference>
<dbReference type="OrthoDB" id="9121563at2"/>
<dbReference type="PROSITE" id="PS50109">
    <property type="entry name" value="HIS_KIN"/>
    <property type="match status" value="1"/>
</dbReference>
<dbReference type="PANTHER" id="PTHR45436:SF16">
    <property type="entry name" value="HISTIDINE KINASE"/>
    <property type="match status" value="1"/>
</dbReference>
<sequence precursor="true">MGRETSLKQRMVSGIVIYSLFLTLALLAYGYLVNERAETLVWESLLNTELDHFLERHRLDPDYRWNDSETLTLYGTLVGHEPPIEFRSLDVGVHDEVVVGSKEFVVLVRAIGGDHAVLALNISGMGSSRSGLNALVIGSAAAMVALLTFATAMGVGRLTKPLGDLARRIVDLRPAISGQRLVIAEGESAEIGVVMRAFNDYLGRMDQAVERERTFLNMASHELRTPVAVIRSSTELALSQHDISAMTQRYLQRIRQTAEGMDELLALVLVLAKDPVRLLKHSEMTDLGALIPEIVNDHRPLMSGKALAFEIGTLPSVWIEAPPQIVRAAIGNLIRNAIENSDAGAIRVSLDLPAQVVISDPGHGMTAVEISRVYSRHAREIGLGRDGIGLELIGRLCEHLGWTLELTSGGGTGTTASLAFAH</sequence>